<gene>
    <name evidence="2" type="ORF">CHH28_02590</name>
</gene>
<dbReference type="Pfam" id="PF13474">
    <property type="entry name" value="SnoaL_3"/>
    <property type="match status" value="1"/>
</dbReference>
<evidence type="ECO:0000313" key="3">
    <source>
        <dbReference type="Proteomes" id="UP000202440"/>
    </source>
</evidence>
<sequence>MNSSFEHALAHHLDTIRRKDIKAFCDTLIQDERLTLILPNGTLMQGYDAIAEFHQHWFADPDWSMTLEQLSTTQTAEMANALFSVVYDDLDPDGKPYRLRYFLSLTFVLEDEQWRLLLDQNTMLPDHSG</sequence>
<feature type="domain" description="SnoaL-like" evidence="1">
    <location>
        <begin position="7"/>
        <end position="117"/>
    </location>
</feature>
<dbReference type="InterPro" id="IPR032710">
    <property type="entry name" value="NTF2-like_dom_sf"/>
</dbReference>
<reference evidence="2 3" key="1">
    <citation type="submission" date="2017-07" db="EMBL/GenBank/DDBJ databases">
        <title>Annotated genome sequence of Bacterioplanes sanyensis isolated from Red Sea.</title>
        <authorList>
            <person name="Rehman Z.U."/>
        </authorList>
    </citation>
    <scope>NUCLEOTIDE SEQUENCE [LARGE SCALE GENOMIC DNA]</scope>
    <source>
        <strain evidence="2 3">NV9</strain>
    </source>
</reference>
<protein>
    <submittedName>
        <fullName evidence="2">DUF4440 domain-containing protein</fullName>
    </submittedName>
</protein>
<name>A0A222FGL6_9GAMM</name>
<evidence type="ECO:0000313" key="2">
    <source>
        <dbReference type="EMBL" id="ASP37624.1"/>
    </source>
</evidence>
<dbReference type="KEGG" id="bsan:CHH28_02590"/>
<proteinExistence type="predicted"/>
<accession>A0A222FGL6</accession>
<dbReference type="SUPFAM" id="SSF54427">
    <property type="entry name" value="NTF2-like"/>
    <property type="match status" value="1"/>
</dbReference>
<evidence type="ECO:0000259" key="1">
    <source>
        <dbReference type="Pfam" id="PF13474"/>
    </source>
</evidence>
<dbReference type="RefSeq" id="WP_094058840.1">
    <property type="nucleotide sequence ID" value="NZ_CP022530.1"/>
</dbReference>
<dbReference type="EMBL" id="CP022530">
    <property type="protein sequence ID" value="ASP37624.1"/>
    <property type="molecule type" value="Genomic_DNA"/>
</dbReference>
<dbReference type="Proteomes" id="UP000202440">
    <property type="component" value="Chromosome"/>
</dbReference>
<organism evidence="2 3">
    <name type="scientific">Bacterioplanes sanyensis</name>
    <dbReference type="NCBI Taxonomy" id="1249553"/>
    <lineage>
        <taxon>Bacteria</taxon>
        <taxon>Pseudomonadati</taxon>
        <taxon>Pseudomonadota</taxon>
        <taxon>Gammaproteobacteria</taxon>
        <taxon>Oceanospirillales</taxon>
        <taxon>Oceanospirillaceae</taxon>
        <taxon>Bacterioplanes</taxon>
    </lineage>
</organism>
<dbReference type="OrthoDB" id="129755at2"/>
<keyword evidence="3" id="KW-1185">Reference proteome</keyword>
<dbReference type="Gene3D" id="3.10.450.50">
    <property type="match status" value="1"/>
</dbReference>
<dbReference type="AlphaFoldDB" id="A0A222FGL6"/>
<dbReference type="InterPro" id="IPR037401">
    <property type="entry name" value="SnoaL-like"/>
</dbReference>